<dbReference type="InterPro" id="IPR036291">
    <property type="entry name" value="NAD(P)-bd_dom_sf"/>
</dbReference>
<evidence type="ECO:0000256" key="2">
    <source>
        <dbReference type="RuleBase" id="RU000363"/>
    </source>
</evidence>
<gene>
    <name evidence="4" type="ORF">F0U60_48920</name>
</gene>
<evidence type="ECO:0000259" key="3">
    <source>
        <dbReference type="SMART" id="SM00822"/>
    </source>
</evidence>
<evidence type="ECO:0000313" key="5">
    <source>
        <dbReference type="Proteomes" id="UP001611383"/>
    </source>
</evidence>
<proteinExistence type="inferred from homology"/>
<keyword evidence="1" id="KW-0560">Oxidoreductase</keyword>
<dbReference type="Proteomes" id="UP001611383">
    <property type="component" value="Chromosome"/>
</dbReference>
<dbReference type="Gene3D" id="3.40.50.720">
    <property type="entry name" value="NAD(P)-binding Rossmann-like Domain"/>
    <property type="match status" value="1"/>
</dbReference>
<dbReference type="InterPro" id="IPR057326">
    <property type="entry name" value="KR_dom"/>
</dbReference>
<dbReference type="PANTHER" id="PTHR43157:SF31">
    <property type="entry name" value="PHOSPHATIDYLINOSITOL-GLYCAN BIOSYNTHESIS CLASS F PROTEIN"/>
    <property type="match status" value="1"/>
</dbReference>
<protein>
    <submittedName>
        <fullName evidence="4">SDR family oxidoreductase</fullName>
    </submittedName>
</protein>
<organism evidence="4 5">
    <name type="scientific">Archangium minus</name>
    <dbReference type="NCBI Taxonomy" id="83450"/>
    <lineage>
        <taxon>Bacteria</taxon>
        <taxon>Pseudomonadati</taxon>
        <taxon>Myxococcota</taxon>
        <taxon>Myxococcia</taxon>
        <taxon>Myxococcales</taxon>
        <taxon>Cystobacterineae</taxon>
        <taxon>Archangiaceae</taxon>
        <taxon>Archangium</taxon>
    </lineage>
</organism>
<feature type="domain" description="Ketoreductase" evidence="3">
    <location>
        <begin position="4"/>
        <end position="164"/>
    </location>
</feature>
<reference evidence="4 5" key="1">
    <citation type="submission" date="2019-08" db="EMBL/GenBank/DDBJ databases">
        <title>Archangium and Cystobacter genomes.</title>
        <authorList>
            <person name="Chen I.-C.K."/>
            <person name="Wielgoss S."/>
        </authorList>
    </citation>
    <scope>NUCLEOTIDE SEQUENCE [LARGE SCALE GENOMIC DNA]</scope>
    <source>
        <strain evidence="4 5">Cbm 6</strain>
    </source>
</reference>
<dbReference type="Pfam" id="PF00106">
    <property type="entry name" value="adh_short"/>
    <property type="match status" value="1"/>
</dbReference>
<name>A0ABY9X705_9BACT</name>
<comment type="similarity">
    <text evidence="2">Belongs to the short-chain dehydrogenases/reductases (SDR) family.</text>
</comment>
<dbReference type="CDD" id="cd05327">
    <property type="entry name" value="retinol-DH_like_SDR_c_like"/>
    <property type="match status" value="1"/>
</dbReference>
<dbReference type="PRINTS" id="PR00081">
    <property type="entry name" value="GDHRDH"/>
</dbReference>
<dbReference type="PANTHER" id="PTHR43157">
    <property type="entry name" value="PHOSPHATIDYLINOSITOL-GLYCAN BIOSYNTHESIS CLASS F PROTEIN-RELATED"/>
    <property type="match status" value="1"/>
</dbReference>
<evidence type="ECO:0000256" key="1">
    <source>
        <dbReference type="ARBA" id="ARBA00023002"/>
    </source>
</evidence>
<dbReference type="RefSeq" id="WP_395811152.1">
    <property type="nucleotide sequence ID" value="NZ_CP043494.1"/>
</dbReference>
<sequence length="286" mass="31115">MNNKTVVVTGANSGIGLATSIELARQGATVVMACRSAERGEKALAEARRQSQSDKLELMQCDLGSLDSIRQFAAAFRARHSTLDVLINNAGVISLKRETTRDGFEMQLGVNHLGHFLLTHLLREALERAPQGRIVNLSSGAHKIGSIHWEDPFLTRNYNVWRSYSQSKLANILFTKGLAQRLRGTSVTANCVHPGAVGTSLGVDRQTGFGGAIMGFLKLFFLTPAQGAETSVYLATSPELTHVSGEYFYRKKISPVSKQASDLALAERLWVWSEEQVGLSGARLSA</sequence>
<keyword evidence="5" id="KW-1185">Reference proteome</keyword>
<dbReference type="SMART" id="SM00822">
    <property type="entry name" value="PKS_KR"/>
    <property type="match status" value="1"/>
</dbReference>
<dbReference type="SUPFAM" id="SSF51735">
    <property type="entry name" value="NAD(P)-binding Rossmann-fold domains"/>
    <property type="match status" value="1"/>
</dbReference>
<evidence type="ECO:0000313" key="4">
    <source>
        <dbReference type="EMBL" id="WNG51184.1"/>
    </source>
</evidence>
<dbReference type="InterPro" id="IPR002347">
    <property type="entry name" value="SDR_fam"/>
</dbReference>
<dbReference type="PRINTS" id="PR00080">
    <property type="entry name" value="SDRFAMILY"/>
</dbReference>
<accession>A0ABY9X705</accession>
<dbReference type="EMBL" id="CP043494">
    <property type="protein sequence ID" value="WNG51184.1"/>
    <property type="molecule type" value="Genomic_DNA"/>
</dbReference>